<keyword evidence="1" id="KW-0547">Nucleotide-binding</keyword>
<dbReference type="GO" id="GO:0003006">
    <property type="term" value="P:developmental process involved in reproduction"/>
    <property type="evidence" value="ECO:0007669"/>
    <property type="project" value="UniProtKB-ARBA"/>
</dbReference>
<dbReference type="GO" id="GO:0003924">
    <property type="term" value="F:GTPase activity"/>
    <property type="evidence" value="ECO:0007669"/>
    <property type="project" value="InterPro"/>
</dbReference>
<evidence type="ECO:0000313" key="4">
    <source>
        <dbReference type="Proteomes" id="UP001162162"/>
    </source>
</evidence>
<dbReference type="SMART" id="SM00175">
    <property type="entry name" value="RAB"/>
    <property type="match status" value="1"/>
</dbReference>
<evidence type="ECO:0000313" key="3">
    <source>
        <dbReference type="EMBL" id="KAJ8932846.1"/>
    </source>
</evidence>
<reference evidence="3" key="1">
    <citation type="journal article" date="2023" name="Insect Mol. Biol.">
        <title>Genome sequencing provides insights into the evolution of gene families encoding plant cell wall-degrading enzymes in longhorned beetles.</title>
        <authorList>
            <person name="Shin N.R."/>
            <person name="Okamura Y."/>
            <person name="Kirsch R."/>
            <person name="Pauchet Y."/>
        </authorList>
    </citation>
    <scope>NUCLEOTIDE SEQUENCE</scope>
    <source>
        <strain evidence="3">AMC_N1</strain>
    </source>
</reference>
<dbReference type="InterPro" id="IPR027417">
    <property type="entry name" value="P-loop_NTPase"/>
</dbReference>
<protein>
    <submittedName>
        <fullName evidence="3">Uncharacterized protein</fullName>
    </submittedName>
</protein>
<dbReference type="SUPFAM" id="SSF52540">
    <property type="entry name" value="P-loop containing nucleoside triphosphate hydrolases"/>
    <property type="match status" value="1"/>
</dbReference>
<dbReference type="EMBL" id="JAPWTK010001353">
    <property type="protein sequence ID" value="KAJ8932846.1"/>
    <property type="molecule type" value="Genomic_DNA"/>
</dbReference>
<comment type="caution">
    <text evidence="3">The sequence shown here is derived from an EMBL/GenBank/DDBJ whole genome shotgun (WGS) entry which is preliminary data.</text>
</comment>
<dbReference type="Pfam" id="PF00071">
    <property type="entry name" value="Ras"/>
    <property type="match status" value="1"/>
</dbReference>
<keyword evidence="4" id="KW-1185">Reference proteome</keyword>
<dbReference type="GO" id="GO:0035006">
    <property type="term" value="P:melanization defense response"/>
    <property type="evidence" value="ECO:0007669"/>
    <property type="project" value="UniProtKB-ARBA"/>
</dbReference>
<accession>A0AAV8X4F5</accession>
<dbReference type="PROSITE" id="PS51419">
    <property type="entry name" value="RAB"/>
    <property type="match status" value="1"/>
</dbReference>
<dbReference type="InterPro" id="IPR001806">
    <property type="entry name" value="Small_GTPase"/>
</dbReference>
<dbReference type="AlphaFoldDB" id="A0AAV8X4F5"/>
<evidence type="ECO:0000256" key="2">
    <source>
        <dbReference type="ARBA" id="ARBA00023134"/>
    </source>
</evidence>
<dbReference type="GO" id="GO:0001667">
    <property type="term" value="P:ameboidal-type cell migration"/>
    <property type="evidence" value="ECO:0007669"/>
    <property type="project" value="UniProtKB-ARBA"/>
</dbReference>
<evidence type="ECO:0000256" key="1">
    <source>
        <dbReference type="ARBA" id="ARBA00022741"/>
    </source>
</evidence>
<keyword evidence="2" id="KW-0342">GTP-binding</keyword>
<dbReference type="SMART" id="SM00174">
    <property type="entry name" value="RHO"/>
    <property type="match status" value="1"/>
</dbReference>
<dbReference type="PANTHER" id="PTHR24072">
    <property type="entry name" value="RHO FAMILY GTPASE"/>
    <property type="match status" value="1"/>
</dbReference>
<dbReference type="GO" id="GO:0005525">
    <property type="term" value="F:GTP binding"/>
    <property type="evidence" value="ECO:0007669"/>
    <property type="project" value="UniProtKB-KW"/>
</dbReference>
<dbReference type="Proteomes" id="UP001162162">
    <property type="component" value="Unassembled WGS sequence"/>
</dbReference>
<name>A0AAV8X4F5_9CUCU</name>
<sequence length="260" mass="29709">MNICAEFDILNDIDTDPGLLDTMTLKETRFKSVEAIKAKATEVLNQLTEADFQHCFQQWKRRMERFAKSIKEGLEPTDRGSADGSDCHLWYHPLDATVRQIFTEQIWSPIQHATRPSVAALELWEFGDELNPLRHLCYPGTDVFMLCFSIVKPNSFFSACSRWADELTRLGASVVLVGTQADLKTNVEVVNKLREVGQRPVLSSEAKGLAERLNAPYIETSALACTHLKEAFDMAIMIALERQKVERKKRKLWRKLCCMR</sequence>
<dbReference type="Gene3D" id="3.40.50.300">
    <property type="entry name" value="P-loop containing nucleotide triphosphate hydrolases"/>
    <property type="match status" value="1"/>
</dbReference>
<dbReference type="GO" id="GO:0035099">
    <property type="term" value="P:hemocyte migration"/>
    <property type="evidence" value="ECO:0007669"/>
    <property type="project" value="UniProtKB-ARBA"/>
</dbReference>
<dbReference type="PROSITE" id="PS51420">
    <property type="entry name" value="RHO"/>
    <property type="match status" value="1"/>
</dbReference>
<dbReference type="InterPro" id="IPR003578">
    <property type="entry name" value="Small_GTPase_Rho"/>
</dbReference>
<dbReference type="PROSITE" id="PS51421">
    <property type="entry name" value="RAS"/>
    <property type="match status" value="1"/>
</dbReference>
<dbReference type="GO" id="GO:0022412">
    <property type="term" value="P:cellular process involved in reproduction in multicellular organism"/>
    <property type="evidence" value="ECO:0007669"/>
    <property type="project" value="UniProtKB-ARBA"/>
</dbReference>
<gene>
    <name evidence="3" type="ORF">NQ318_012474</name>
</gene>
<dbReference type="GO" id="GO:0007264">
    <property type="term" value="P:small GTPase-mediated signal transduction"/>
    <property type="evidence" value="ECO:0007669"/>
    <property type="project" value="InterPro"/>
</dbReference>
<organism evidence="3 4">
    <name type="scientific">Aromia moschata</name>
    <dbReference type="NCBI Taxonomy" id="1265417"/>
    <lineage>
        <taxon>Eukaryota</taxon>
        <taxon>Metazoa</taxon>
        <taxon>Ecdysozoa</taxon>
        <taxon>Arthropoda</taxon>
        <taxon>Hexapoda</taxon>
        <taxon>Insecta</taxon>
        <taxon>Pterygota</taxon>
        <taxon>Neoptera</taxon>
        <taxon>Endopterygota</taxon>
        <taxon>Coleoptera</taxon>
        <taxon>Polyphaga</taxon>
        <taxon>Cucujiformia</taxon>
        <taxon>Chrysomeloidea</taxon>
        <taxon>Cerambycidae</taxon>
        <taxon>Cerambycinae</taxon>
        <taxon>Callichromatini</taxon>
        <taxon>Aromia</taxon>
    </lineage>
</organism>
<proteinExistence type="predicted"/>